<keyword evidence="3" id="KW-0812">Transmembrane</keyword>
<keyword evidence="2" id="KW-1003">Cell membrane</keyword>
<dbReference type="Pfam" id="PF03739">
    <property type="entry name" value="LptF_LptG"/>
    <property type="match status" value="1"/>
</dbReference>
<evidence type="ECO:0000256" key="3">
    <source>
        <dbReference type="ARBA" id="ARBA00022692"/>
    </source>
</evidence>
<keyword evidence="5" id="KW-0472">Membrane</keyword>
<dbReference type="GO" id="GO:0015920">
    <property type="term" value="P:lipopolysaccharide transport"/>
    <property type="evidence" value="ECO:0007669"/>
    <property type="project" value="TreeGrafter"/>
</dbReference>
<dbReference type="Proteomes" id="UP000001176">
    <property type="component" value="Chromosome"/>
</dbReference>
<evidence type="ECO:0000256" key="4">
    <source>
        <dbReference type="ARBA" id="ARBA00022989"/>
    </source>
</evidence>
<dbReference type="HOGENOM" id="CLU_028799_1_1_5"/>
<dbReference type="KEGG" id="gdj:Gdia_3416"/>
<name>A9HRC8_GLUDA</name>
<dbReference type="eggNOG" id="COG0795">
    <property type="taxonomic scope" value="Bacteria"/>
</dbReference>
<keyword evidence="4" id="KW-1133">Transmembrane helix</keyword>
<evidence type="ECO:0000313" key="7">
    <source>
        <dbReference type="Proteomes" id="UP000001176"/>
    </source>
</evidence>
<dbReference type="RefSeq" id="WP_012227151.1">
    <property type="nucleotide sequence ID" value="NC_010125.1"/>
</dbReference>
<evidence type="ECO:0000256" key="1">
    <source>
        <dbReference type="ARBA" id="ARBA00004651"/>
    </source>
</evidence>
<keyword evidence="7" id="KW-1185">Reference proteome</keyword>
<dbReference type="GO" id="GO:0043190">
    <property type="term" value="C:ATP-binding cassette (ABC) transporter complex"/>
    <property type="evidence" value="ECO:0007669"/>
    <property type="project" value="TreeGrafter"/>
</dbReference>
<evidence type="ECO:0000256" key="2">
    <source>
        <dbReference type="ARBA" id="ARBA00022475"/>
    </source>
</evidence>
<dbReference type="KEGG" id="gdi:GDI2933"/>
<dbReference type="EMBL" id="AM889285">
    <property type="protein sequence ID" value="CAP56876.1"/>
    <property type="molecule type" value="Genomic_DNA"/>
</dbReference>
<accession>A9HRC8</accession>
<organism evidence="6 7">
    <name type="scientific">Gluconacetobacter diazotrophicus (strain ATCC 49037 / DSM 5601 / CCUG 37298 / CIP 103539 / LMG 7603 / PAl5)</name>
    <dbReference type="NCBI Taxonomy" id="272568"/>
    <lineage>
        <taxon>Bacteria</taxon>
        <taxon>Pseudomonadati</taxon>
        <taxon>Pseudomonadota</taxon>
        <taxon>Alphaproteobacteria</taxon>
        <taxon>Acetobacterales</taxon>
        <taxon>Acetobacteraceae</taxon>
        <taxon>Gluconacetobacter</taxon>
    </lineage>
</organism>
<dbReference type="PANTHER" id="PTHR33529">
    <property type="entry name" value="SLR0882 PROTEIN-RELATED"/>
    <property type="match status" value="1"/>
</dbReference>
<sequence length="377" mass="39995">MRRPPHDHAGPPIGGVLTRYLTRELAGRILTAGAILLALMEILALLEQLTPILERHQGLRGALYFMALHAPLLLGSIFPLAVLIGSLVMLVHMTTASEIAILRAAGLTTPALVRLMLPAVLGLGLAATLIDDQVTPRAELALARWWNLTDPHPEAGRSFWFRSGTTLVDVGYVAQGGRELGMVDVYGRDGSGRLSRVAHLGGAHYANGEWTGTDARGLTVLPSEVIPAPAEPAAEAAGPMRGLGWPAGLRPDDMVRLSMDTPPLAASTMVAMMRDRAPSTQPPAALRTALLGRALTPLTFMVMLLLAIPVVYIPPRSGTRSWLPVWCLGAGLLFVVFQGLLQALGNAGSLPALAATLPGIVIFTFAVSALMLRIEET</sequence>
<comment type="subcellular location">
    <subcellularLocation>
        <location evidence="1">Cell membrane</location>
        <topology evidence="1">Multi-pass membrane protein</topology>
    </subcellularLocation>
</comment>
<dbReference type="InterPro" id="IPR005495">
    <property type="entry name" value="LptG/LptF_permease"/>
</dbReference>
<protein>
    <submittedName>
        <fullName evidence="6">Putative permease</fullName>
    </submittedName>
</protein>
<evidence type="ECO:0000256" key="5">
    <source>
        <dbReference type="ARBA" id="ARBA00023136"/>
    </source>
</evidence>
<dbReference type="STRING" id="272568.GDI2933"/>
<dbReference type="PANTHER" id="PTHR33529:SF2">
    <property type="entry name" value="LIPOPOLYSACCHARIDE EXPORT SYSTEM PERMEASE PROTEIN LPTG"/>
    <property type="match status" value="1"/>
</dbReference>
<proteinExistence type="predicted"/>
<gene>
    <name evidence="6" type="ordered locus">GDI2933</name>
</gene>
<dbReference type="AlphaFoldDB" id="A9HRC8"/>
<dbReference type="OrthoDB" id="8434951at2"/>
<reference evidence="6 7" key="1">
    <citation type="journal article" date="2009" name="BMC Genomics">
        <title>Complete genome sequence of the sugarcane nitrogen-fixing endophyte Gluconacetobacter diazotrophicus Pal5.</title>
        <authorList>
            <person name="Bertalan M."/>
            <person name="Albano R."/>
            <person name="Padua V."/>
            <person name="Rouws L."/>
            <person name="Rojas C."/>
            <person name="Hemerly A."/>
            <person name="Teixeira K."/>
            <person name="Schwab S."/>
            <person name="Araujo J."/>
            <person name="Oliveira A."/>
            <person name="Franca L."/>
            <person name="Magalhaes V."/>
            <person name="Alqueres S."/>
            <person name="Cardoso A."/>
            <person name="Almeida W."/>
            <person name="Loureiro M.M."/>
            <person name="Nogueira E."/>
            <person name="Cidade D."/>
            <person name="Oliveira D."/>
            <person name="Simao T."/>
            <person name="Macedo J."/>
            <person name="Valadao A."/>
            <person name="Dreschsel M."/>
            <person name="Freitas F."/>
            <person name="Vidal M."/>
            <person name="Guedes H."/>
            <person name="Rodrigues E."/>
            <person name="Meneses C."/>
            <person name="Brioso P."/>
            <person name="Pozzer L."/>
            <person name="Figueiredo D."/>
            <person name="Montano H."/>
            <person name="Junior J."/>
            <person name="Filho G."/>
            <person name="Flores V."/>
            <person name="Ferreira B."/>
            <person name="Branco A."/>
            <person name="Gonzalez P."/>
            <person name="Guillobel H."/>
            <person name="Lemos M."/>
            <person name="Seibel L."/>
            <person name="Macedo J."/>
            <person name="Alves-Ferreira M."/>
            <person name="Sachetto-Martins G."/>
            <person name="Coelho A."/>
            <person name="Santos E."/>
            <person name="Amaral G."/>
            <person name="Neves A."/>
            <person name="Pacheco A.B."/>
            <person name="Carvalho D."/>
            <person name="Lery L."/>
            <person name="Bisch P."/>
            <person name="Rossle S.C."/>
            <person name="Urmenyi T."/>
            <person name="Kruger W.V."/>
            <person name="Martins O."/>
            <person name="Baldani J.I."/>
            <person name="Ferreira P.C."/>
        </authorList>
    </citation>
    <scope>NUCLEOTIDE SEQUENCE [LARGE SCALE GENOMIC DNA]</scope>
    <source>
        <strain evidence="7">ATCC 49037 / DSM 5601 / CCUG 37298 / CIP 103539 / LMG 7603 / PAl5</strain>
    </source>
</reference>
<evidence type="ECO:0000313" key="6">
    <source>
        <dbReference type="EMBL" id="CAP56876.1"/>
    </source>
</evidence>